<dbReference type="AlphaFoldDB" id="J7G5Y1"/>
<evidence type="ECO:0000313" key="3">
    <source>
        <dbReference type="Proteomes" id="UP000243348"/>
    </source>
</evidence>
<keyword evidence="1" id="KW-0812">Transmembrane</keyword>
<dbReference type="Proteomes" id="UP000243348">
    <property type="component" value="Nucleomorph 2"/>
</dbReference>
<evidence type="ECO:0000256" key="1">
    <source>
        <dbReference type="SAM" id="Phobius"/>
    </source>
</evidence>
<keyword evidence="1" id="KW-1133">Transmembrane helix</keyword>
<dbReference type="EMBL" id="CP003681">
    <property type="protein sequence ID" value="AFP65476.1"/>
    <property type="molecule type" value="Genomic_DNA"/>
</dbReference>
<evidence type="ECO:0000313" key="2">
    <source>
        <dbReference type="EMBL" id="AFP65476.1"/>
    </source>
</evidence>
<protein>
    <submittedName>
        <fullName evidence="2">Uncharacterized protein</fullName>
    </submittedName>
</protein>
<accession>J7G5Y1</accession>
<gene>
    <name evidence="2" type="ORF">CMESO_308</name>
</gene>
<organism evidence="2 3">
    <name type="scientific">Chroomonas mesostigmatica CCMP1168</name>
    <dbReference type="NCBI Taxonomy" id="1195612"/>
    <lineage>
        <taxon>Eukaryota</taxon>
        <taxon>Cryptophyceae</taxon>
        <taxon>Pyrenomonadales</taxon>
        <taxon>Chroomonadaceae</taxon>
        <taxon>Chroomonas</taxon>
    </lineage>
</organism>
<keyword evidence="2" id="KW-0542">Nucleomorph</keyword>
<name>J7G5Y1_9CRYP</name>
<sequence>MRFFFHQKKVNFQKKNDKFFPKYTKIKVFLLKLGNQQTLKIFSKKKAKSFFKNRKIRFKKKATDFLVQILPEGIFDLYKILYLNKKLFRLKYWRSFFFFYNSLCFFLIDFFKYKTVKLHYFSEYLVAFFPISIEKKYKYLLSSHQIS</sequence>
<proteinExistence type="predicted"/>
<keyword evidence="1" id="KW-0472">Membrane</keyword>
<reference evidence="2 3" key="1">
    <citation type="journal article" date="2012" name="Genome Biol. Evol.">
        <title>Nucleomorph genome sequence of the cryptophyte alga Chroomonas mesostigmatica CCMP1168 reveals lineage-specific gene loss and genome complexity.</title>
        <authorList>
            <person name="Moore C.E."/>
            <person name="Curtis B."/>
            <person name="Mills T."/>
            <person name="Tanifuji G."/>
            <person name="Archibald J.M."/>
        </authorList>
    </citation>
    <scope>NUCLEOTIDE SEQUENCE [LARGE SCALE GENOMIC DNA]</scope>
    <source>
        <strain evidence="2 3">CCMP1168</strain>
    </source>
</reference>
<feature type="transmembrane region" description="Helical" evidence="1">
    <location>
        <begin position="92"/>
        <end position="111"/>
    </location>
</feature>
<geneLocation type="nucleomorph" evidence="2"/>